<dbReference type="KEGG" id="rrd:RradSPS_0169"/>
<evidence type="ECO:0000259" key="5">
    <source>
        <dbReference type="PROSITE" id="PS50983"/>
    </source>
</evidence>
<dbReference type="PANTHER" id="PTHR30532">
    <property type="entry name" value="IRON III DICITRATE-BINDING PERIPLASMIC PROTEIN"/>
    <property type="match status" value="1"/>
</dbReference>
<comment type="subcellular location">
    <subcellularLocation>
        <location evidence="1">Cell envelope</location>
    </subcellularLocation>
</comment>
<dbReference type="InterPro" id="IPR002491">
    <property type="entry name" value="ABC_transptr_periplasmic_BD"/>
</dbReference>
<keyword evidence="4" id="KW-0732">Signal</keyword>
<evidence type="ECO:0000256" key="3">
    <source>
        <dbReference type="ARBA" id="ARBA00022448"/>
    </source>
</evidence>
<evidence type="ECO:0000313" key="7">
    <source>
        <dbReference type="EMBL" id="MDX5892863.1"/>
    </source>
</evidence>
<dbReference type="Pfam" id="PF01497">
    <property type="entry name" value="Peripla_BP_2"/>
    <property type="match status" value="1"/>
</dbReference>
<dbReference type="SUPFAM" id="SSF53807">
    <property type="entry name" value="Helical backbone' metal receptor"/>
    <property type="match status" value="1"/>
</dbReference>
<dbReference type="PATRIC" id="fig|42256.3.peg.171"/>
<dbReference type="AlphaFoldDB" id="A0A023WZ04"/>
<gene>
    <name evidence="6" type="ORF">RradSPS_0169</name>
    <name evidence="7" type="ORF">SIL72_02360</name>
</gene>
<dbReference type="InterPro" id="IPR051313">
    <property type="entry name" value="Bact_iron-sidero_bind"/>
</dbReference>
<dbReference type="Proteomes" id="UP001281130">
    <property type="component" value="Unassembled WGS sequence"/>
</dbReference>
<dbReference type="STRING" id="42256.RradSPS_0169"/>
<keyword evidence="8" id="KW-1185">Reference proteome</keyword>
<dbReference type="eggNOG" id="COG0614">
    <property type="taxonomic scope" value="Bacteria"/>
</dbReference>
<evidence type="ECO:0000256" key="2">
    <source>
        <dbReference type="ARBA" id="ARBA00008814"/>
    </source>
</evidence>
<evidence type="ECO:0000256" key="4">
    <source>
        <dbReference type="ARBA" id="ARBA00022729"/>
    </source>
</evidence>
<feature type="domain" description="Fe/B12 periplasmic-binding" evidence="5">
    <location>
        <begin position="72"/>
        <end position="345"/>
    </location>
</feature>
<dbReference type="RefSeq" id="WP_038680045.1">
    <property type="nucleotide sequence ID" value="NZ_CP007514.1"/>
</dbReference>
<evidence type="ECO:0000313" key="8">
    <source>
        <dbReference type="Proteomes" id="UP000025229"/>
    </source>
</evidence>
<dbReference type="PROSITE" id="PS50983">
    <property type="entry name" value="FE_B12_PBP"/>
    <property type="match status" value="1"/>
</dbReference>
<protein>
    <submittedName>
        <fullName evidence="6">ABC-type Fe3+-hydroxamate transport system periplasmic component</fullName>
    </submittedName>
    <submittedName>
        <fullName evidence="7">Iron-siderophore ABC transporter substrate-binding protein</fullName>
    </submittedName>
</protein>
<dbReference type="EMBL" id="CP007514">
    <property type="protein sequence ID" value="AHY45452.1"/>
    <property type="molecule type" value="Genomic_DNA"/>
</dbReference>
<dbReference type="GO" id="GO:1901678">
    <property type="term" value="P:iron coordination entity transport"/>
    <property type="evidence" value="ECO:0007669"/>
    <property type="project" value="UniProtKB-ARBA"/>
</dbReference>
<accession>A0A023WZ04</accession>
<dbReference type="Proteomes" id="UP000025229">
    <property type="component" value="Chromosome"/>
</dbReference>
<dbReference type="OrthoDB" id="1846031at2"/>
<reference evidence="7" key="2">
    <citation type="submission" date="2023-11" db="EMBL/GenBank/DDBJ databases">
        <title>MicrobeMod: A computational toolkit for identifying prokaryotic methylation and restriction-modification with nanopore sequencing.</title>
        <authorList>
            <person name="Crits-Christoph A."/>
            <person name="Kang S.C."/>
            <person name="Lee H."/>
            <person name="Ostrov N."/>
        </authorList>
    </citation>
    <scope>NUCLEOTIDE SEQUENCE</scope>
    <source>
        <strain evidence="7">ATCC 51242</strain>
    </source>
</reference>
<evidence type="ECO:0000313" key="6">
    <source>
        <dbReference type="EMBL" id="AHY45452.1"/>
    </source>
</evidence>
<organism evidence="6 8">
    <name type="scientific">Rubrobacter radiotolerans</name>
    <name type="common">Arthrobacter radiotolerans</name>
    <dbReference type="NCBI Taxonomy" id="42256"/>
    <lineage>
        <taxon>Bacteria</taxon>
        <taxon>Bacillati</taxon>
        <taxon>Actinomycetota</taxon>
        <taxon>Rubrobacteria</taxon>
        <taxon>Rubrobacterales</taxon>
        <taxon>Rubrobacteraceae</taxon>
        <taxon>Rubrobacter</taxon>
    </lineage>
</organism>
<name>A0A023WZ04_RUBRA</name>
<dbReference type="HOGENOM" id="CLU_038034_1_1_11"/>
<reference evidence="6 8" key="1">
    <citation type="submission" date="2014-03" db="EMBL/GenBank/DDBJ databases">
        <title>Complete genome sequence of the Radio-Resistant Rubrobacter radiotolerans RSPS-4.</title>
        <authorList>
            <person name="Egas C.C."/>
            <person name="Barroso C.C."/>
            <person name="Froufe H.J.C."/>
            <person name="Pacheco J.J."/>
            <person name="Albuquerque L.L."/>
            <person name="da Costa M.M.S."/>
        </authorList>
    </citation>
    <scope>NUCLEOTIDE SEQUENCE [LARGE SCALE GENOMIC DNA]</scope>
    <source>
        <strain evidence="6 8">RSPS-4</strain>
    </source>
</reference>
<keyword evidence="3" id="KW-0813">Transport</keyword>
<proteinExistence type="inferred from homology"/>
<evidence type="ECO:0000256" key="1">
    <source>
        <dbReference type="ARBA" id="ARBA00004196"/>
    </source>
</evidence>
<sequence length="348" mass="38269">MTGELILSGRRSASGLARRRFTRRRFLAGGGSLLLLGAVGCGGGSEEESRSGETRTIEHKYGSTEIEGVPGRVVSVGYTDQDPILALGGTLVGVREWFGEYEHAVWPWAEDELGDQTPETIAGIDSINFESVASVEPDLIVGISSGMTEQDYETLSEIAPTLPQSDRWVDFGVPWQEQTRVIGRALGHEDRANGLISDLEGRFETTREEYPELEGATVSVIGTGDGLFYFYTEEDRSTSFFTDLGFRLSEEAASLSKEGQFAVEISEEQFSRVDSDVLVCFSATPQEEEELRANELFGRLSAVREDRVVYLSDPEDANYGALSFNTILSTPYLLDNLVPEVADMVRRA</sequence>
<dbReference type="EMBL" id="JAWXXX010000001">
    <property type="protein sequence ID" value="MDX5892863.1"/>
    <property type="molecule type" value="Genomic_DNA"/>
</dbReference>
<comment type="similarity">
    <text evidence="2">Belongs to the bacterial solute-binding protein 8 family.</text>
</comment>
<dbReference type="CDD" id="cd01146">
    <property type="entry name" value="FhuD"/>
    <property type="match status" value="1"/>
</dbReference>
<dbReference type="GO" id="GO:0030288">
    <property type="term" value="C:outer membrane-bounded periplasmic space"/>
    <property type="evidence" value="ECO:0007669"/>
    <property type="project" value="TreeGrafter"/>
</dbReference>
<dbReference type="PANTHER" id="PTHR30532:SF24">
    <property type="entry name" value="FERRIC ENTEROBACTIN-BINDING PERIPLASMIC PROTEIN FEPB"/>
    <property type="match status" value="1"/>
</dbReference>
<dbReference type="Gene3D" id="3.40.50.1980">
    <property type="entry name" value="Nitrogenase molybdenum iron protein domain"/>
    <property type="match status" value="2"/>
</dbReference>